<dbReference type="STRING" id="1121390.SAMN02746041_03318"/>
<dbReference type="PANTHER" id="PTHR36214:SF5">
    <property type="entry name" value="ACETYL-COA DECARBONYLASE_SYNTHASE COMPLEX SUBUNIT DELTA"/>
    <property type="match status" value="1"/>
</dbReference>
<protein>
    <submittedName>
        <fullName evidence="2">Acetyl-CoA decarbonylase/synthase delta subunit</fullName>
    </submittedName>
</protein>
<name>A0A1W1XZ19_9BACT</name>
<dbReference type="EMBL" id="FWXF01000047">
    <property type="protein sequence ID" value="SMC28791.1"/>
    <property type="molecule type" value="Genomic_DNA"/>
</dbReference>
<reference evidence="2 3" key="1">
    <citation type="submission" date="2017-04" db="EMBL/GenBank/DDBJ databases">
        <authorList>
            <person name="Afonso C.L."/>
            <person name="Miller P.J."/>
            <person name="Scott M.A."/>
            <person name="Spackman E."/>
            <person name="Goraichik I."/>
            <person name="Dimitrov K.M."/>
            <person name="Suarez D.L."/>
            <person name="Swayne D.E."/>
        </authorList>
    </citation>
    <scope>NUCLEOTIDE SEQUENCE [LARGE SCALE GENOMIC DNA]</scope>
    <source>
        <strain evidence="2 3">DSM 13146</strain>
    </source>
</reference>
<keyword evidence="3" id="KW-1185">Reference proteome</keyword>
<dbReference type="OrthoDB" id="148113at2"/>
<evidence type="ECO:0000313" key="3">
    <source>
        <dbReference type="Proteomes" id="UP000192783"/>
    </source>
</evidence>
<dbReference type="PANTHER" id="PTHR36214">
    <property type="match status" value="1"/>
</dbReference>
<dbReference type="InterPro" id="IPR051069">
    <property type="entry name" value="ACDS_complex_subunit"/>
</dbReference>
<dbReference type="InterPro" id="IPR011005">
    <property type="entry name" value="Dihydropteroate_synth-like_sf"/>
</dbReference>
<dbReference type="AlphaFoldDB" id="A0A1W1XZ19"/>
<evidence type="ECO:0000259" key="1">
    <source>
        <dbReference type="Pfam" id="PF03599"/>
    </source>
</evidence>
<dbReference type="Proteomes" id="UP000192783">
    <property type="component" value="Unassembled WGS sequence"/>
</dbReference>
<dbReference type="Pfam" id="PF03599">
    <property type="entry name" value="CdhD"/>
    <property type="match status" value="1"/>
</dbReference>
<evidence type="ECO:0000313" key="2">
    <source>
        <dbReference type="EMBL" id="SMC28791.1"/>
    </source>
</evidence>
<dbReference type="NCBIfam" id="NF003376">
    <property type="entry name" value="PRK04452.1-2"/>
    <property type="match status" value="1"/>
</dbReference>
<dbReference type="SUPFAM" id="SSF51717">
    <property type="entry name" value="Dihydropteroate synthetase-like"/>
    <property type="match status" value="1"/>
</dbReference>
<dbReference type="InterPro" id="IPR016041">
    <property type="entry name" value="Ac-CoA_synth_d_su_TIM-brl"/>
</dbReference>
<gene>
    <name evidence="2" type="ORF">SAMN02746041_03318</name>
</gene>
<dbReference type="Gene3D" id="3.20.20.20">
    <property type="entry name" value="Dihydropteroate synthase-like"/>
    <property type="match status" value="1"/>
</dbReference>
<dbReference type="NCBIfam" id="NF003377">
    <property type="entry name" value="PRK04452.1-3"/>
    <property type="match status" value="1"/>
</dbReference>
<proteinExistence type="predicted"/>
<feature type="domain" description="CO dehydrogenase/acetyl-CoA synthase delta subunit TIM barrel" evidence="1">
    <location>
        <begin position="16"/>
        <end position="304"/>
    </location>
</feature>
<organism evidence="2 3">
    <name type="scientific">Desulfacinum hydrothermale DSM 13146</name>
    <dbReference type="NCBI Taxonomy" id="1121390"/>
    <lineage>
        <taxon>Bacteria</taxon>
        <taxon>Pseudomonadati</taxon>
        <taxon>Thermodesulfobacteriota</taxon>
        <taxon>Syntrophobacteria</taxon>
        <taxon>Syntrophobacterales</taxon>
        <taxon>Syntrophobacteraceae</taxon>
        <taxon>Desulfacinum</taxon>
    </lineage>
</organism>
<sequence>MAFEPAKQKYTGSIREVVLGTGDKAVKIGGRSAYPFYTFEGEMPNLPRVAMEIWDKDPNGEWSDVALEPFKDVVHDPAAWAKKCVEEYGAEILVVQTKSADPNAENKPAEEVAEVVKSVVDAVDVPVVVWGVANHEKDTEVMRAVAEKCAGKNVAISPVEEGDYKQIGAACLGYQHTVVASSPIDVNLAKQLNILLGNLGVPEDKIVIDPTTGGLGYGLEYSYSVIERITQAALTQGDDKLQQPIICNVANEVWKCKEANQTTEEAPEMGDQKTRGVMMEAVTAIDLLIAGADVVVMRHPEAIKLVKGFIEKMV</sequence>
<dbReference type="RefSeq" id="WP_084059175.1">
    <property type="nucleotide sequence ID" value="NZ_FWXF01000047.1"/>
</dbReference>
<accession>A0A1W1XZ19</accession>